<dbReference type="AlphaFoldDB" id="A0AAU9TQU3"/>
<dbReference type="EMBL" id="CAKOGL010000008">
    <property type="protein sequence ID" value="CAH2089353.1"/>
    <property type="molecule type" value="Genomic_DNA"/>
</dbReference>
<feature type="domain" description="Carboxylesterase type B" evidence="6">
    <location>
        <begin position="20"/>
        <end position="554"/>
    </location>
</feature>
<dbReference type="PROSITE" id="PS00941">
    <property type="entry name" value="CARBOXYLESTERASE_B_2"/>
    <property type="match status" value="1"/>
</dbReference>
<dbReference type="Proteomes" id="UP001153954">
    <property type="component" value="Unassembled WGS sequence"/>
</dbReference>
<evidence type="ECO:0000256" key="2">
    <source>
        <dbReference type="ARBA" id="ARBA00022487"/>
    </source>
</evidence>
<protein>
    <recommendedName>
        <fullName evidence="6">Carboxylesterase type B domain-containing protein</fullName>
    </recommendedName>
</protein>
<dbReference type="InterPro" id="IPR029058">
    <property type="entry name" value="AB_hydrolase_fold"/>
</dbReference>
<evidence type="ECO:0000313" key="7">
    <source>
        <dbReference type="EMBL" id="CAH2089353.1"/>
    </source>
</evidence>
<proteinExistence type="inferred from homology"/>
<organism evidence="7 8">
    <name type="scientific">Euphydryas editha</name>
    <name type="common">Edith's checkerspot</name>
    <dbReference type="NCBI Taxonomy" id="104508"/>
    <lineage>
        <taxon>Eukaryota</taxon>
        <taxon>Metazoa</taxon>
        <taxon>Ecdysozoa</taxon>
        <taxon>Arthropoda</taxon>
        <taxon>Hexapoda</taxon>
        <taxon>Insecta</taxon>
        <taxon>Pterygota</taxon>
        <taxon>Neoptera</taxon>
        <taxon>Endopterygota</taxon>
        <taxon>Lepidoptera</taxon>
        <taxon>Glossata</taxon>
        <taxon>Ditrysia</taxon>
        <taxon>Papilionoidea</taxon>
        <taxon>Nymphalidae</taxon>
        <taxon>Nymphalinae</taxon>
        <taxon>Euphydryas</taxon>
    </lineage>
</organism>
<feature type="signal peptide" evidence="5">
    <location>
        <begin position="1"/>
        <end position="19"/>
    </location>
</feature>
<evidence type="ECO:0000256" key="4">
    <source>
        <dbReference type="ARBA" id="ARBA00023180"/>
    </source>
</evidence>
<keyword evidence="4" id="KW-0325">Glycoprotein</keyword>
<dbReference type="Gene3D" id="3.40.50.1820">
    <property type="entry name" value="alpha/beta hydrolase"/>
    <property type="match status" value="1"/>
</dbReference>
<comment type="similarity">
    <text evidence="1">Belongs to the type-B carboxylesterase/lipase family.</text>
</comment>
<evidence type="ECO:0000259" key="6">
    <source>
        <dbReference type="Pfam" id="PF00135"/>
    </source>
</evidence>
<dbReference type="InterPro" id="IPR019819">
    <property type="entry name" value="Carboxylesterase_B_CS"/>
</dbReference>
<evidence type="ECO:0000256" key="1">
    <source>
        <dbReference type="ARBA" id="ARBA00005964"/>
    </source>
</evidence>
<dbReference type="SUPFAM" id="SSF53474">
    <property type="entry name" value="alpha/beta-Hydrolases"/>
    <property type="match status" value="1"/>
</dbReference>
<reference evidence="7" key="1">
    <citation type="submission" date="2022-03" db="EMBL/GenBank/DDBJ databases">
        <authorList>
            <person name="Tunstrom K."/>
        </authorList>
    </citation>
    <scope>NUCLEOTIDE SEQUENCE</scope>
</reference>
<keyword evidence="5" id="KW-0732">Signal</keyword>
<comment type="caution">
    <text evidence="7">The sequence shown here is derived from an EMBL/GenBank/DDBJ whole genome shotgun (WGS) entry which is preliminary data.</text>
</comment>
<dbReference type="PANTHER" id="PTHR43142">
    <property type="entry name" value="CARBOXYLIC ESTER HYDROLASE"/>
    <property type="match status" value="1"/>
</dbReference>
<keyword evidence="2" id="KW-0719">Serine esterase</keyword>
<sequence>MKEIIHFIVLFSISTLVLAKNEVETTHGRVAGTQFKTFLEEKKYQAFMGIPFATPPVKDLRFKSPQSMKPWEGVLKATKIKPACIQYNYNVLKSQYGEYGVEDCLYLDIFTPAVDENKRPVVIFLYNERLQNSYNKTKDYSPDFFIEEDLVVVTISHRLTVFGFLSLEDDTVPGNAGLKDIVMALEWISNNIDKFGGDPSKITLLGAQGGAVAVDLLIRSKAKKFFHSAIIQSGSSLNPMYLQEKVRDRAFELGKLLEISTSSTHRLLEELNSVSPSKLFELEYRAAPDDYFKDNQKGILTFGPIVEKHANGLITEYPEDSFENINIPVMIGFNSREGLAASHLYLETPNYLTYVEKDFPLLMPLRLKFRFDPFASSYYNAAKDIKNFYFKKGKVTIKSTPEYVTYIGDVVAYSLDKTAKMYANLSSKPVYYYHFDYYGDFNENKDLLLKKAVVEDGTWGATIGDELCYLFRCPNLNDKYAKLKSLEADKIGTQKKIVKMWANFVKYGNPTPENDSLLNDIKWPSYNLETKEYLLIGKNFQVKTNLWQERFKFWDNFIKKWEKRAHNGVVTDDKSKRDEL</sequence>
<dbReference type="PANTHER" id="PTHR43142:SF1">
    <property type="entry name" value="CARBOXYLIC ESTER HYDROLASE"/>
    <property type="match status" value="1"/>
</dbReference>
<keyword evidence="3" id="KW-0378">Hydrolase</keyword>
<name>A0AAU9TQU3_EUPED</name>
<feature type="chain" id="PRO_5043347698" description="Carboxylesterase type B domain-containing protein" evidence="5">
    <location>
        <begin position="20"/>
        <end position="580"/>
    </location>
</feature>
<gene>
    <name evidence="7" type="ORF">EEDITHA_LOCUS5414</name>
</gene>
<dbReference type="Pfam" id="PF00135">
    <property type="entry name" value="COesterase"/>
    <property type="match status" value="1"/>
</dbReference>
<evidence type="ECO:0000256" key="3">
    <source>
        <dbReference type="ARBA" id="ARBA00022801"/>
    </source>
</evidence>
<accession>A0AAU9TQU3</accession>
<dbReference type="GO" id="GO:0052689">
    <property type="term" value="F:carboxylic ester hydrolase activity"/>
    <property type="evidence" value="ECO:0007669"/>
    <property type="project" value="UniProtKB-KW"/>
</dbReference>
<evidence type="ECO:0000256" key="5">
    <source>
        <dbReference type="SAM" id="SignalP"/>
    </source>
</evidence>
<dbReference type="InterPro" id="IPR002018">
    <property type="entry name" value="CarbesteraseB"/>
</dbReference>
<evidence type="ECO:0000313" key="8">
    <source>
        <dbReference type="Proteomes" id="UP001153954"/>
    </source>
</evidence>
<keyword evidence="8" id="KW-1185">Reference proteome</keyword>